<feature type="compositionally biased region" description="Acidic residues" evidence="6">
    <location>
        <begin position="1512"/>
        <end position="1540"/>
    </location>
</feature>
<feature type="compositionally biased region" description="Basic and acidic residues" evidence="6">
    <location>
        <begin position="244"/>
        <end position="261"/>
    </location>
</feature>
<feature type="compositionally biased region" description="Low complexity" evidence="6">
    <location>
        <begin position="618"/>
        <end position="627"/>
    </location>
</feature>
<dbReference type="OrthoDB" id="4567at2759"/>
<dbReference type="STRING" id="1684307.A0A316UEL6"/>
<dbReference type="SMART" id="SM00775">
    <property type="entry name" value="LNS2"/>
    <property type="match status" value="1"/>
</dbReference>
<comment type="cofactor">
    <cofactor evidence="1">
        <name>Mg(2+)</name>
        <dbReference type="ChEBI" id="CHEBI:18420"/>
    </cofactor>
</comment>
<feature type="compositionally biased region" description="Low complexity" evidence="6">
    <location>
        <begin position="1354"/>
        <end position="1368"/>
    </location>
</feature>
<dbReference type="GO" id="GO:0008195">
    <property type="term" value="F:phosphatidate phosphatase activity"/>
    <property type="evidence" value="ECO:0007669"/>
    <property type="project" value="UniProtKB-EC"/>
</dbReference>
<keyword evidence="5" id="KW-0378">Hydrolase</keyword>
<feature type="compositionally biased region" description="Low complexity" evidence="6">
    <location>
        <begin position="264"/>
        <end position="281"/>
    </location>
</feature>
<feature type="compositionally biased region" description="Polar residues" evidence="6">
    <location>
        <begin position="845"/>
        <end position="854"/>
    </location>
</feature>
<dbReference type="GO" id="GO:0019432">
    <property type="term" value="P:triglyceride biosynthetic process"/>
    <property type="evidence" value="ECO:0007669"/>
    <property type="project" value="TreeGrafter"/>
</dbReference>
<dbReference type="Gene3D" id="3.40.50.1000">
    <property type="entry name" value="HAD superfamily/HAD-like"/>
    <property type="match status" value="1"/>
</dbReference>
<evidence type="ECO:0000313" key="8">
    <source>
        <dbReference type="EMBL" id="PWN21545.1"/>
    </source>
</evidence>
<dbReference type="Pfam" id="PF04571">
    <property type="entry name" value="Lipin_N"/>
    <property type="match status" value="2"/>
</dbReference>
<comment type="similarity">
    <text evidence="2">Belongs to the lipin family.</text>
</comment>
<dbReference type="InterPro" id="IPR007651">
    <property type="entry name" value="Lipin_N"/>
</dbReference>
<dbReference type="PANTHER" id="PTHR12181:SF12">
    <property type="entry name" value="PHOSPHATIDATE PHOSPHATASE"/>
    <property type="match status" value="1"/>
</dbReference>
<accession>A0A316UEL6</accession>
<feature type="compositionally biased region" description="Polar residues" evidence="6">
    <location>
        <begin position="366"/>
        <end position="375"/>
    </location>
</feature>
<feature type="region of interest" description="Disordered" evidence="6">
    <location>
        <begin position="611"/>
        <end position="652"/>
    </location>
</feature>
<evidence type="ECO:0000256" key="6">
    <source>
        <dbReference type="SAM" id="MobiDB-lite"/>
    </source>
</evidence>
<keyword evidence="9" id="KW-1185">Reference proteome</keyword>
<dbReference type="PANTHER" id="PTHR12181">
    <property type="entry name" value="LIPIN"/>
    <property type="match status" value="1"/>
</dbReference>
<dbReference type="RefSeq" id="XP_025348705.1">
    <property type="nucleotide sequence ID" value="XM_025489518.1"/>
</dbReference>
<dbReference type="GO" id="GO:0005634">
    <property type="term" value="C:nucleus"/>
    <property type="evidence" value="ECO:0007669"/>
    <property type="project" value="TreeGrafter"/>
</dbReference>
<evidence type="ECO:0000256" key="3">
    <source>
        <dbReference type="ARBA" id="ARBA00012638"/>
    </source>
</evidence>
<evidence type="ECO:0000313" key="9">
    <source>
        <dbReference type="Proteomes" id="UP000245942"/>
    </source>
</evidence>
<feature type="domain" description="LNS2/PITP" evidence="7">
    <location>
        <begin position="1081"/>
        <end position="1283"/>
    </location>
</feature>
<dbReference type="InterPro" id="IPR031703">
    <property type="entry name" value="Lipin_mid"/>
</dbReference>
<dbReference type="Pfam" id="PF08235">
    <property type="entry name" value="LNS2"/>
    <property type="match status" value="2"/>
</dbReference>
<feature type="compositionally biased region" description="Polar residues" evidence="6">
    <location>
        <begin position="1445"/>
        <end position="1455"/>
    </location>
</feature>
<feature type="compositionally biased region" description="Acidic residues" evidence="6">
    <location>
        <begin position="38"/>
        <end position="49"/>
    </location>
</feature>
<dbReference type="FunFam" id="3.40.50.1000:FF:000063">
    <property type="entry name" value="Nuclear elongation and deformation protein"/>
    <property type="match status" value="1"/>
</dbReference>
<dbReference type="SUPFAM" id="SSF56784">
    <property type="entry name" value="HAD-like"/>
    <property type="match status" value="1"/>
</dbReference>
<feature type="compositionally biased region" description="Low complexity" evidence="6">
    <location>
        <begin position="1542"/>
        <end position="1551"/>
    </location>
</feature>
<feature type="compositionally biased region" description="Polar residues" evidence="6">
    <location>
        <begin position="639"/>
        <end position="652"/>
    </location>
</feature>
<dbReference type="Pfam" id="PF16876">
    <property type="entry name" value="Lipin_mid"/>
    <property type="match status" value="1"/>
</dbReference>
<organism evidence="8 9">
    <name type="scientific">Pseudomicrostroma glucosiphilum</name>
    <dbReference type="NCBI Taxonomy" id="1684307"/>
    <lineage>
        <taxon>Eukaryota</taxon>
        <taxon>Fungi</taxon>
        <taxon>Dikarya</taxon>
        <taxon>Basidiomycota</taxon>
        <taxon>Ustilaginomycotina</taxon>
        <taxon>Exobasidiomycetes</taxon>
        <taxon>Microstromatales</taxon>
        <taxon>Microstromatales incertae sedis</taxon>
        <taxon>Pseudomicrostroma</taxon>
    </lineage>
</organism>
<dbReference type="InterPro" id="IPR031315">
    <property type="entry name" value="LNS2/PITP"/>
</dbReference>
<feature type="region of interest" description="Disordered" evidence="6">
    <location>
        <begin position="845"/>
        <end position="871"/>
    </location>
</feature>
<feature type="compositionally biased region" description="Basic and acidic residues" evidence="6">
    <location>
        <begin position="965"/>
        <end position="979"/>
    </location>
</feature>
<gene>
    <name evidence="8" type="ORF">BCV69DRAFT_173202</name>
</gene>
<dbReference type="Proteomes" id="UP000245942">
    <property type="component" value="Unassembled WGS sequence"/>
</dbReference>
<feature type="region of interest" description="Disordered" evidence="6">
    <location>
        <begin position="965"/>
        <end position="1029"/>
    </location>
</feature>
<feature type="compositionally biased region" description="Low complexity" evidence="6">
    <location>
        <begin position="193"/>
        <end position="204"/>
    </location>
</feature>
<feature type="compositionally biased region" description="Low complexity" evidence="6">
    <location>
        <begin position="983"/>
        <end position="996"/>
    </location>
</feature>
<feature type="compositionally biased region" description="Polar residues" evidence="6">
    <location>
        <begin position="450"/>
        <end position="465"/>
    </location>
</feature>
<feature type="region of interest" description="Disordered" evidence="6">
    <location>
        <begin position="317"/>
        <end position="467"/>
    </location>
</feature>
<evidence type="ECO:0000256" key="1">
    <source>
        <dbReference type="ARBA" id="ARBA00001946"/>
    </source>
</evidence>
<dbReference type="InterPro" id="IPR023214">
    <property type="entry name" value="HAD_sf"/>
</dbReference>
<feature type="compositionally biased region" description="Polar residues" evidence="6">
    <location>
        <begin position="1003"/>
        <end position="1015"/>
    </location>
</feature>
<dbReference type="InterPro" id="IPR013209">
    <property type="entry name" value="LNS2"/>
</dbReference>
<feature type="region of interest" description="Disordered" evidence="6">
    <location>
        <begin position="148"/>
        <end position="169"/>
    </location>
</feature>
<feature type="region of interest" description="Disordered" evidence="6">
    <location>
        <begin position="38"/>
        <end position="68"/>
    </location>
</feature>
<reference evidence="8 9" key="1">
    <citation type="journal article" date="2018" name="Mol. Biol. Evol.">
        <title>Broad Genomic Sampling Reveals a Smut Pathogenic Ancestry of the Fungal Clade Ustilaginomycotina.</title>
        <authorList>
            <person name="Kijpornyongpan T."/>
            <person name="Mondo S.J."/>
            <person name="Barry K."/>
            <person name="Sandor L."/>
            <person name="Lee J."/>
            <person name="Lipzen A."/>
            <person name="Pangilinan J."/>
            <person name="LaButti K."/>
            <person name="Hainaut M."/>
            <person name="Henrissat B."/>
            <person name="Grigoriev I.V."/>
            <person name="Spatafora J.W."/>
            <person name="Aime M.C."/>
        </authorList>
    </citation>
    <scope>NUCLEOTIDE SEQUENCE [LARGE SCALE GENOMIC DNA]</scope>
    <source>
        <strain evidence="8 9">MCA 4718</strain>
    </source>
</reference>
<sequence>MQYVGRFVSSVYNTITPNINPATLSGAIDVIVVEREVEVEEDDPQDDTQDGTALSEGGEKREKRKRKRWTTELASTPFHVRFGKMSVLRPGERKVTLHLNNSTEPLPFAMKVGEQGEAFFVVEIDEEENAIPDDLVTSPILSASASPLASPGLEGADAPGGSGQAAGISSDNGIGSNYVEPLDLDDSRTATAAAVGAGGSASPALDLEEAQESDADARSAAMTVATNTTDDTGITSPNSSRSPSTDKEGLAEYKPSGRPDSPDLDVPSDSGLNGSGPAAGSSSLLGHLGHAASRAGGAIGAASRAVGVSASANPRLDKLARRSSRRSLGGETGAPVDEEKGDAHEYDPGFDTSEQEEKQRAGDETAAQSRDAPSSETEKLEQKMMNQTDELIKAEENLLESAHKGHSQGNDEENRRSSLASQASLSGEESYPAPFGSRADSKEIAATRSPVRSGSNTYPVSQADHSQYLAGRRVSGIAPVDEIGISPTHLDPRPIERQIRSFKEAARSHDALAEATGSGSGSVEPVKVEEAVAQEAVSKKSVTSRTKEDLQYMLDMDGYKMTTDGEDLAFAEGHRLADELPLSRRHGGHERHPHIGEYLDTAHRREGIAHDTHRDSEGGPSSSSAAGAGNGLDPLMSLGTDTPTLASHGANNNQEDIEFSRDLATVARALLPPDHEADSLDVPEELQKMKRRGHRSSGTVHQDGSHSDTDLDDVNEDGNAVASTVSGLRNKSHLRAKSGPFDYSLGRMLPGDATPPAHYEESPKSGAWSMDRSGSAIPRHRVLSSGAEDGLSNSRSEALGLLRQRSNGPRFRGYEGDPYTFELVLEDGCERHFAMSLCFKEGFGATSSPSQQGDGSAPAEENAGSEEDRDDFEENRISFQRFVEDPDVVNDERLVVLYNDRYLTWENASAVLATLSLYRKTFASAKAAEEEAVLTDEPVPSREHRASVWSRWWNRNRHLEGGEVDRDLRESSAPPEDHPATQPAAAGPAVGEAGAPHLERTQSDPTLLSGAQQNQPPRPHQSAKGGPQKTYAKTLRLTSDQLKSLNLKKGANNITFSVTSSYSGVATCTARIFLWESKHHIVVSDIDGTITKSDALGHVFTMIGRDWTHLGVAKLYTDIARNGYRIMYLTSRAIGQADTTRDYLRGINQNNYRLPDGPVIMSPDRLIASLHREVILRKPEVFKMACLRDIARLFGADPRHAQPQPGGNLPGVTTEALKDAARKEVEPTSSSGSVTAANTSSANPTPFYAGFGNRITDALSYRSVNIPSSRIFTIDTNGEVKMELLELAGYKSSYIHMTDLVDQMFPPITQRSSVRNAGKPEFSDFNYWRPSVGEFELPSDEDLMPTPPVSPALSARSGRSVRSTASVRSGGGVAGSSSTADADPQQSQGRLSRFGLGSLGLSRKGSIQTIAEPASSDASSKKSSDGAAGPAGMIESASAPDLQNPERSASNTLTDSAEGDGSAGGNRWISSPWRRRAASPGAVGGSVMGTAAGMSSPPQATSPLVGPVITADDPDTDEEEDDDDEEESGEEYEEYEENDDVSSFGSQDEGGSQSGSGSGSGSGSEDEEDEPGAAGAASGAEGSGESSGARRATRGRRGRSAGAGGQAGDASAQGGRGEPMESPLEDDELLATGEVQFDWRG</sequence>
<dbReference type="EMBL" id="KZ819325">
    <property type="protein sequence ID" value="PWN21545.1"/>
    <property type="molecule type" value="Genomic_DNA"/>
</dbReference>
<name>A0A316UEL6_9BASI</name>
<dbReference type="InterPro" id="IPR036412">
    <property type="entry name" value="HAD-like_sf"/>
</dbReference>
<evidence type="ECO:0000259" key="7">
    <source>
        <dbReference type="SMART" id="SM00775"/>
    </source>
</evidence>
<feature type="compositionally biased region" description="Polar residues" evidence="6">
    <location>
        <begin position="224"/>
        <end position="243"/>
    </location>
</feature>
<dbReference type="GeneID" id="37011252"/>
<feature type="region of interest" description="Disordered" evidence="6">
    <location>
        <begin position="1338"/>
        <end position="1397"/>
    </location>
</feature>
<dbReference type="EC" id="3.1.3.4" evidence="3"/>
<feature type="compositionally biased region" description="Low complexity" evidence="6">
    <location>
        <begin position="1387"/>
        <end position="1397"/>
    </location>
</feature>
<proteinExistence type="inferred from homology"/>
<dbReference type="GO" id="GO:0009062">
    <property type="term" value="P:fatty acid catabolic process"/>
    <property type="evidence" value="ECO:0007669"/>
    <property type="project" value="TreeGrafter"/>
</dbReference>
<evidence type="ECO:0000256" key="4">
    <source>
        <dbReference type="ARBA" id="ARBA00022553"/>
    </source>
</evidence>
<feature type="region of interest" description="Disordered" evidence="6">
    <location>
        <begin position="193"/>
        <end position="281"/>
    </location>
</feature>
<protein>
    <recommendedName>
        <fullName evidence="3">phosphatidate phosphatase</fullName>
        <ecNumber evidence="3">3.1.3.4</ecNumber>
    </recommendedName>
</protein>
<dbReference type="InterPro" id="IPR026058">
    <property type="entry name" value="LIPIN"/>
</dbReference>
<feature type="compositionally biased region" description="Low complexity" evidence="6">
    <location>
        <begin position="1572"/>
        <end position="1590"/>
    </location>
</feature>
<feature type="compositionally biased region" description="Basic and acidic residues" evidence="6">
    <location>
        <begin position="337"/>
        <end position="347"/>
    </location>
</feature>
<feature type="region of interest" description="Disordered" evidence="6">
    <location>
        <begin position="688"/>
        <end position="715"/>
    </location>
</feature>
<feature type="compositionally biased region" description="Gly residues" evidence="6">
    <location>
        <begin position="1552"/>
        <end position="1562"/>
    </location>
</feature>
<keyword evidence="4" id="KW-0597">Phosphoprotein</keyword>
<feature type="compositionally biased region" description="Low complexity" evidence="6">
    <location>
        <begin position="417"/>
        <end position="430"/>
    </location>
</feature>
<evidence type="ECO:0000256" key="2">
    <source>
        <dbReference type="ARBA" id="ARBA00005476"/>
    </source>
</evidence>
<feature type="region of interest" description="Disordered" evidence="6">
    <location>
        <begin position="1410"/>
        <end position="1641"/>
    </location>
</feature>
<evidence type="ECO:0000256" key="5">
    <source>
        <dbReference type="ARBA" id="ARBA00022801"/>
    </source>
</evidence>